<reference evidence="1 2" key="1">
    <citation type="submission" date="2021-06" db="EMBL/GenBank/DDBJ databases">
        <authorList>
            <person name="Palmer J.M."/>
        </authorList>
    </citation>
    <scope>NUCLEOTIDE SEQUENCE [LARGE SCALE GENOMIC DNA]</scope>
    <source>
        <strain evidence="1 2">GA_2019</strain>
        <tissue evidence="1">Muscle</tissue>
    </source>
</reference>
<evidence type="ECO:0000313" key="2">
    <source>
        <dbReference type="Proteomes" id="UP001476798"/>
    </source>
</evidence>
<dbReference type="Proteomes" id="UP001476798">
    <property type="component" value="Unassembled WGS sequence"/>
</dbReference>
<protein>
    <submittedName>
        <fullName evidence="1">Uncharacterized protein</fullName>
    </submittedName>
</protein>
<organism evidence="1 2">
    <name type="scientific">Goodea atripinnis</name>
    <dbReference type="NCBI Taxonomy" id="208336"/>
    <lineage>
        <taxon>Eukaryota</taxon>
        <taxon>Metazoa</taxon>
        <taxon>Chordata</taxon>
        <taxon>Craniata</taxon>
        <taxon>Vertebrata</taxon>
        <taxon>Euteleostomi</taxon>
        <taxon>Actinopterygii</taxon>
        <taxon>Neopterygii</taxon>
        <taxon>Teleostei</taxon>
        <taxon>Neoteleostei</taxon>
        <taxon>Acanthomorphata</taxon>
        <taxon>Ovalentaria</taxon>
        <taxon>Atherinomorphae</taxon>
        <taxon>Cyprinodontiformes</taxon>
        <taxon>Goodeidae</taxon>
        <taxon>Goodea</taxon>
    </lineage>
</organism>
<dbReference type="EMBL" id="JAHRIO010081678">
    <property type="protein sequence ID" value="MEQ2185552.1"/>
    <property type="molecule type" value="Genomic_DNA"/>
</dbReference>
<keyword evidence="2" id="KW-1185">Reference proteome</keyword>
<evidence type="ECO:0000313" key="1">
    <source>
        <dbReference type="EMBL" id="MEQ2185552.1"/>
    </source>
</evidence>
<gene>
    <name evidence="1" type="ORF">GOODEAATRI_019388</name>
</gene>
<proteinExistence type="predicted"/>
<name>A0ABV0PPY3_9TELE</name>
<comment type="caution">
    <text evidence="1">The sequence shown here is derived from an EMBL/GenBank/DDBJ whole genome shotgun (WGS) entry which is preliminary data.</text>
</comment>
<sequence>MLPHVMHSAVNGWTQAQNVKPLMSFAHKASSSVKPLLKSVSKLTMARFLKPIQGGKQTKKTFEVKVFFLQSLVLSLNLFLSCTKADKTTCSDNILLTFQSSRTVKRDIWGL</sequence>
<accession>A0ABV0PPY3</accession>